<dbReference type="PROSITE" id="PS50262">
    <property type="entry name" value="G_PROTEIN_RECEP_F1_2"/>
    <property type="match status" value="1"/>
</dbReference>
<dbReference type="Gene3D" id="1.20.1070.10">
    <property type="entry name" value="Rhodopsin 7-helix transmembrane proteins"/>
    <property type="match status" value="1"/>
</dbReference>
<gene>
    <name evidence="12" type="ORF">DSTB1V02_LOCUS12473</name>
</gene>
<feature type="compositionally biased region" description="Polar residues" evidence="9">
    <location>
        <begin position="12"/>
        <end position="21"/>
    </location>
</feature>
<dbReference type="GO" id="GO:0005886">
    <property type="term" value="C:plasma membrane"/>
    <property type="evidence" value="ECO:0007669"/>
    <property type="project" value="TreeGrafter"/>
</dbReference>
<reference evidence="12" key="1">
    <citation type="submission" date="2020-11" db="EMBL/GenBank/DDBJ databases">
        <authorList>
            <person name="Tran Van P."/>
        </authorList>
    </citation>
    <scope>NUCLEOTIDE SEQUENCE</scope>
</reference>
<feature type="region of interest" description="Disordered" evidence="9">
    <location>
        <begin position="1"/>
        <end position="25"/>
    </location>
</feature>
<evidence type="ECO:0000256" key="5">
    <source>
        <dbReference type="ARBA" id="ARBA00023040"/>
    </source>
</evidence>
<dbReference type="InterPro" id="IPR017452">
    <property type="entry name" value="GPCR_Rhodpsn_7TM"/>
</dbReference>
<evidence type="ECO:0000256" key="9">
    <source>
        <dbReference type="SAM" id="MobiDB-lite"/>
    </source>
</evidence>
<keyword evidence="6 10" id="KW-0472">Membrane</keyword>
<keyword evidence="13" id="KW-1185">Reference proteome</keyword>
<feature type="transmembrane region" description="Helical" evidence="10">
    <location>
        <begin position="203"/>
        <end position="222"/>
    </location>
</feature>
<dbReference type="AlphaFoldDB" id="A0A7R9AED4"/>
<dbReference type="GO" id="GO:0004930">
    <property type="term" value="F:G protein-coupled receptor activity"/>
    <property type="evidence" value="ECO:0007669"/>
    <property type="project" value="UniProtKB-KW"/>
</dbReference>
<feature type="transmembrane region" description="Helical" evidence="10">
    <location>
        <begin position="242"/>
        <end position="264"/>
    </location>
</feature>
<evidence type="ECO:0000256" key="4">
    <source>
        <dbReference type="ARBA" id="ARBA00022989"/>
    </source>
</evidence>
<sequence length="286" mass="31516">MSKEAIQPVETPGNSGSTPSHTVKKKVREGCVEGVPAEGRDAHPHGTHVGAREWPLGWFLCKFSSFFANASVAASINSLLAVAVDRLLAICFPSKPQLTKKAAAAAIAVIWLSSLCVSLPWLIYSETFESEGGSTHCIDAWPSTETKWTIFLLGPVVFGYFIPSFLISLCCLFIWMEDSWGRIPTEAGDATASKFRRGQEEVLAVKMLVEVTVVFLISWAPRFGLEVVIGFQETFFWENEDVGIYAILFADCLGLSASFVKPILYAFRDEKLRDGVLAVLRSRCCY</sequence>
<dbReference type="EMBL" id="CAJPEV010004756">
    <property type="protein sequence ID" value="CAG0902263.1"/>
    <property type="molecule type" value="Genomic_DNA"/>
</dbReference>
<dbReference type="EMBL" id="LR904273">
    <property type="protein sequence ID" value="CAD7252718.1"/>
    <property type="molecule type" value="Genomic_DNA"/>
</dbReference>
<feature type="transmembrane region" description="Helical" evidence="10">
    <location>
        <begin position="150"/>
        <end position="175"/>
    </location>
</feature>
<comment type="subcellular location">
    <subcellularLocation>
        <location evidence="1">Membrane</location>
        <topology evidence="1">Multi-pass membrane protein</topology>
    </subcellularLocation>
</comment>
<organism evidence="12">
    <name type="scientific">Darwinula stevensoni</name>
    <dbReference type="NCBI Taxonomy" id="69355"/>
    <lineage>
        <taxon>Eukaryota</taxon>
        <taxon>Metazoa</taxon>
        <taxon>Ecdysozoa</taxon>
        <taxon>Arthropoda</taxon>
        <taxon>Crustacea</taxon>
        <taxon>Oligostraca</taxon>
        <taxon>Ostracoda</taxon>
        <taxon>Podocopa</taxon>
        <taxon>Podocopida</taxon>
        <taxon>Darwinulocopina</taxon>
        <taxon>Darwinuloidea</taxon>
        <taxon>Darwinulidae</taxon>
        <taxon>Darwinula</taxon>
    </lineage>
</organism>
<dbReference type="PANTHER" id="PTHR45695">
    <property type="entry name" value="LEUCOKININ RECEPTOR-RELATED"/>
    <property type="match status" value="1"/>
</dbReference>
<dbReference type="PRINTS" id="PR00237">
    <property type="entry name" value="GPCRRHODOPSN"/>
</dbReference>
<protein>
    <recommendedName>
        <fullName evidence="11">G-protein coupled receptors family 1 profile domain-containing protein</fullName>
    </recommendedName>
</protein>
<dbReference type="SUPFAM" id="SSF81321">
    <property type="entry name" value="Family A G protein-coupled receptor-like"/>
    <property type="match status" value="1"/>
</dbReference>
<keyword evidence="7" id="KW-0675">Receptor</keyword>
<dbReference type="PANTHER" id="PTHR45695:SF34">
    <property type="entry name" value="GALANIN RECEPTOR 2B-LIKE"/>
    <property type="match status" value="1"/>
</dbReference>
<dbReference type="Pfam" id="PF00001">
    <property type="entry name" value="7tm_1"/>
    <property type="match status" value="1"/>
</dbReference>
<evidence type="ECO:0000313" key="12">
    <source>
        <dbReference type="EMBL" id="CAD7252718.1"/>
    </source>
</evidence>
<evidence type="ECO:0000313" key="13">
    <source>
        <dbReference type="Proteomes" id="UP000677054"/>
    </source>
</evidence>
<dbReference type="InterPro" id="IPR000276">
    <property type="entry name" value="GPCR_Rhodpsn"/>
</dbReference>
<dbReference type="Proteomes" id="UP000677054">
    <property type="component" value="Unassembled WGS sequence"/>
</dbReference>
<keyword evidence="4 10" id="KW-1133">Transmembrane helix</keyword>
<evidence type="ECO:0000256" key="1">
    <source>
        <dbReference type="ARBA" id="ARBA00004141"/>
    </source>
</evidence>
<keyword evidence="5" id="KW-0297">G-protein coupled receptor</keyword>
<dbReference type="OrthoDB" id="5975505at2759"/>
<feature type="transmembrane region" description="Helical" evidence="10">
    <location>
        <begin position="102"/>
        <end position="124"/>
    </location>
</feature>
<evidence type="ECO:0000256" key="6">
    <source>
        <dbReference type="ARBA" id="ARBA00023136"/>
    </source>
</evidence>
<proteinExistence type="inferred from homology"/>
<evidence type="ECO:0000256" key="7">
    <source>
        <dbReference type="ARBA" id="ARBA00023170"/>
    </source>
</evidence>
<feature type="domain" description="G-protein coupled receptors family 1 profile" evidence="11">
    <location>
        <begin position="53"/>
        <end position="265"/>
    </location>
</feature>
<evidence type="ECO:0000256" key="8">
    <source>
        <dbReference type="ARBA" id="ARBA00023224"/>
    </source>
</evidence>
<keyword evidence="3 10" id="KW-0812">Transmembrane</keyword>
<accession>A0A7R9AED4</accession>
<evidence type="ECO:0000256" key="2">
    <source>
        <dbReference type="ARBA" id="ARBA00010663"/>
    </source>
</evidence>
<comment type="similarity">
    <text evidence="2">Belongs to the G-protein coupled receptor 1 family.</text>
</comment>
<evidence type="ECO:0000259" key="11">
    <source>
        <dbReference type="PROSITE" id="PS50262"/>
    </source>
</evidence>
<evidence type="ECO:0000256" key="10">
    <source>
        <dbReference type="SAM" id="Phobius"/>
    </source>
</evidence>
<evidence type="ECO:0000256" key="3">
    <source>
        <dbReference type="ARBA" id="ARBA00022692"/>
    </source>
</evidence>
<name>A0A7R9AED4_9CRUS</name>
<keyword evidence="8" id="KW-0807">Transducer</keyword>